<dbReference type="GO" id="GO:0005737">
    <property type="term" value="C:cytoplasm"/>
    <property type="evidence" value="ECO:0007669"/>
    <property type="project" value="TreeGrafter"/>
</dbReference>
<evidence type="ECO:0000313" key="5">
    <source>
        <dbReference type="EMBL" id="RQD76306.1"/>
    </source>
</evidence>
<organism evidence="5 6">
    <name type="scientific">Candidatus Syntrophonatronum acetioxidans</name>
    <dbReference type="NCBI Taxonomy" id="1795816"/>
    <lineage>
        <taxon>Bacteria</taxon>
        <taxon>Bacillati</taxon>
        <taxon>Bacillota</taxon>
        <taxon>Clostridia</taxon>
        <taxon>Eubacteriales</taxon>
        <taxon>Syntrophomonadaceae</taxon>
        <taxon>Candidatus Syntrophonatronum</taxon>
    </lineage>
</organism>
<dbReference type="InterPro" id="IPR050219">
    <property type="entry name" value="DnaG_primase"/>
</dbReference>
<proteinExistence type="predicted"/>
<dbReference type="GO" id="GO:0006269">
    <property type="term" value="P:DNA replication, synthesis of primer"/>
    <property type="evidence" value="ECO:0007669"/>
    <property type="project" value="TreeGrafter"/>
</dbReference>
<dbReference type="InterPro" id="IPR002694">
    <property type="entry name" value="Znf_CHC2"/>
</dbReference>
<gene>
    <name evidence="5" type="ORF">D5R97_04570</name>
</gene>
<keyword evidence="3" id="KW-0862">Zinc</keyword>
<dbReference type="Pfam" id="PF01807">
    <property type="entry name" value="Zn_ribbon_DnaG"/>
    <property type="match status" value="1"/>
</dbReference>
<dbReference type="Proteomes" id="UP000285138">
    <property type="component" value="Unassembled WGS sequence"/>
</dbReference>
<name>A0A424YF65_9FIRM</name>
<dbReference type="InterPro" id="IPR036977">
    <property type="entry name" value="DNA_primase_Znf_CHC2"/>
</dbReference>
<keyword evidence="1" id="KW-0479">Metal-binding</keyword>
<evidence type="ECO:0000256" key="2">
    <source>
        <dbReference type="ARBA" id="ARBA00022771"/>
    </source>
</evidence>
<evidence type="ECO:0000259" key="4">
    <source>
        <dbReference type="SMART" id="SM00400"/>
    </source>
</evidence>
<dbReference type="PANTHER" id="PTHR30313:SF2">
    <property type="entry name" value="DNA PRIMASE"/>
    <property type="match status" value="1"/>
</dbReference>
<keyword evidence="2" id="KW-0863">Zinc-finger</keyword>
<dbReference type="Gene3D" id="3.90.580.10">
    <property type="entry name" value="Zinc finger, CHC2-type domain"/>
    <property type="match status" value="1"/>
</dbReference>
<comment type="caution">
    <text evidence="5">The sequence shown here is derived from an EMBL/GenBank/DDBJ whole genome shotgun (WGS) entry which is preliminary data.</text>
</comment>
<protein>
    <recommendedName>
        <fullName evidence="4">Zinc finger CHC2-type domain-containing protein</fullName>
    </recommendedName>
</protein>
<evidence type="ECO:0000256" key="1">
    <source>
        <dbReference type="ARBA" id="ARBA00022723"/>
    </source>
</evidence>
<evidence type="ECO:0000256" key="3">
    <source>
        <dbReference type="ARBA" id="ARBA00022833"/>
    </source>
</evidence>
<sequence>MIIPCFNDTFHQVKKIPFPDIQKTFHGEEPKRNKILCPFHQEKTPSFHIYDDGFKCFGCGEYGDSLDFVAKLYEIKPLEAARLIAEKFGMPTDQGKETPKLSKEVLEAQRERAFRKSIKDYEKRAFLKLAKICEWIRLAFRNEGLKVSDDINYLVHRLPMFENWLEVLAFGSEKEKARLLQDDDVRWWLCE</sequence>
<dbReference type="GO" id="GO:0003899">
    <property type="term" value="F:DNA-directed RNA polymerase activity"/>
    <property type="evidence" value="ECO:0007669"/>
    <property type="project" value="InterPro"/>
</dbReference>
<accession>A0A424YF65</accession>
<dbReference type="EMBL" id="QZAA01000123">
    <property type="protein sequence ID" value="RQD76306.1"/>
    <property type="molecule type" value="Genomic_DNA"/>
</dbReference>
<dbReference type="PANTHER" id="PTHR30313">
    <property type="entry name" value="DNA PRIMASE"/>
    <property type="match status" value="1"/>
</dbReference>
<feature type="domain" description="Zinc finger CHC2-type" evidence="4">
    <location>
        <begin position="33"/>
        <end position="85"/>
    </location>
</feature>
<dbReference type="SUPFAM" id="SSF57783">
    <property type="entry name" value="Zinc beta-ribbon"/>
    <property type="match status" value="1"/>
</dbReference>
<dbReference type="GO" id="GO:0003677">
    <property type="term" value="F:DNA binding"/>
    <property type="evidence" value="ECO:0007669"/>
    <property type="project" value="InterPro"/>
</dbReference>
<dbReference type="AlphaFoldDB" id="A0A424YF65"/>
<dbReference type="GO" id="GO:0008270">
    <property type="term" value="F:zinc ion binding"/>
    <property type="evidence" value="ECO:0007669"/>
    <property type="project" value="UniProtKB-KW"/>
</dbReference>
<reference evidence="5 6" key="1">
    <citation type="submission" date="2018-08" db="EMBL/GenBank/DDBJ databases">
        <title>The metabolism and importance of syntrophic acetate oxidation coupled to methane or sulfide production in haloalkaline environments.</title>
        <authorList>
            <person name="Timmers P.H.A."/>
            <person name="Vavourakis C.D."/>
            <person name="Sorokin D.Y."/>
            <person name="Sinninghe Damste J.S."/>
            <person name="Muyzer G."/>
            <person name="Stams A.J.M."/>
            <person name="Plugge C.M."/>
        </authorList>
    </citation>
    <scope>NUCLEOTIDE SEQUENCE [LARGE SCALE GENOMIC DNA]</scope>
    <source>
        <strain evidence="5">MSAO_Bac1</strain>
    </source>
</reference>
<evidence type="ECO:0000313" key="6">
    <source>
        <dbReference type="Proteomes" id="UP000285138"/>
    </source>
</evidence>
<dbReference type="SMART" id="SM00400">
    <property type="entry name" value="ZnF_CHCC"/>
    <property type="match status" value="1"/>
</dbReference>